<dbReference type="RefSeq" id="XP_066715441.1">
    <property type="nucleotide sequence ID" value="XM_066858499.1"/>
</dbReference>
<evidence type="ECO:0000256" key="1">
    <source>
        <dbReference type="SAM" id="MobiDB-lite"/>
    </source>
</evidence>
<accession>A0ABR1UZW0</accession>
<organism evidence="3 4">
    <name type="scientific">Apiospora phragmitis</name>
    <dbReference type="NCBI Taxonomy" id="2905665"/>
    <lineage>
        <taxon>Eukaryota</taxon>
        <taxon>Fungi</taxon>
        <taxon>Dikarya</taxon>
        <taxon>Ascomycota</taxon>
        <taxon>Pezizomycotina</taxon>
        <taxon>Sordariomycetes</taxon>
        <taxon>Xylariomycetidae</taxon>
        <taxon>Amphisphaeriales</taxon>
        <taxon>Apiosporaceae</taxon>
        <taxon>Apiospora</taxon>
    </lineage>
</organism>
<protein>
    <submittedName>
        <fullName evidence="3">Uncharacterized protein</fullName>
    </submittedName>
</protein>
<dbReference type="GeneID" id="92091562"/>
<evidence type="ECO:0000313" key="3">
    <source>
        <dbReference type="EMBL" id="KAK8064452.1"/>
    </source>
</evidence>
<comment type="caution">
    <text evidence="3">The sequence shown here is derived from an EMBL/GenBank/DDBJ whole genome shotgun (WGS) entry which is preliminary data.</text>
</comment>
<dbReference type="EMBL" id="JAQQWL010000007">
    <property type="protein sequence ID" value="KAK8064452.1"/>
    <property type="molecule type" value="Genomic_DNA"/>
</dbReference>
<keyword evidence="2" id="KW-0732">Signal</keyword>
<keyword evidence="4" id="KW-1185">Reference proteome</keyword>
<evidence type="ECO:0000256" key="2">
    <source>
        <dbReference type="SAM" id="SignalP"/>
    </source>
</evidence>
<gene>
    <name evidence="3" type="ORF">PG994_007090</name>
</gene>
<proteinExistence type="predicted"/>
<feature type="chain" id="PRO_5046264804" evidence="2">
    <location>
        <begin position="22"/>
        <end position="237"/>
    </location>
</feature>
<feature type="region of interest" description="Disordered" evidence="1">
    <location>
        <begin position="52"/>
        <end position="77"/>
    </location>
</feature>
<reference evidence="3 4" key="1">
    <citation type="submission" date="2023-01" db="EMBL/GenBank/DDBJ databases">
        <title>Analysis of 21 Apiospora genomes using comparative genomics revels a genus with tremendous synthesis potential of carbohydrate active enzymes and secondary metabolites.</title>
        <authorList>
            <person name="Sorensen T."/>
        </authorList>
    </citation>
    <scope>NUCLEOTIDE SEQUENCE [LARGE SCALE GENOMIC DNA]</scope>
    <source>
        <strain evidence="3 4">CBS 135458</strain>
    </source>
</reference>
<name>A0ABR1UZW0_9PEZI</name>
<feature type="signal peptide" evidence="2">
    <location>
        <begin position="1"/>
        <end position="21"/>
    </location>
</feature>
<dbReference type="Proteomes" id="UP001480595">
    <property type="component" value="Unassembled WGS sequence"/>
</dbReference>
<evidence type="ECO:0000313" key="4">
    <source>
        <dbReference type="Proteomes" id="UP001480595"/>
    </source>
</evidence>
<sequence>MLLLLISTAFLATVLSGLVAAAPLSFRPFNAAACIEAAGMLLHRRDENATAVAVPPPDPCHRRVSEGNSTEEGSLLEGDCTPNAPKYTYEPITAESTTRMLILHNGAYEDELTGDLEIVKLDECPYWQVLSFVEGNKAPNAMHADFAHQLYTFNKASRQKCFDPRDRVFALLGHYSARIGADKRLIMQADYKSPTNDVYRELAIRALTDAKSTFLLNAVEHIGKQHTHPPPISLTGV</sequence>